<sequence>MHPHLHLLPSQLFCFFLIFIFTHVPKTLCQQGDERYTDCSTRAFDCGEITGIDYYPFWGKNRPSYCGLPEFELTCQDDVPVLTIGLQKYRVLKIKQNPHQILKIARLDFWDNSCQDRLDNRTTFDYNHFDYAHTDVNLTLYYDCPSYTWIPPEPIPKFNCSIHGISGDVYPWMESTPSTPSQIPLSTLCTSVLIPVLPISYASTTVVIANESILQTILRNGFEVDYTGGNENDRLCSQCIGSGGRCGYLNGFTCFCPDRPYPNPSKACPPPLPPPSKDKKRWVKVALGISSGVIAGAFLVICIVLCRKKLKFGLVKRKDISTPSTTVSSNPSSRTKDLEKGSIFMGVSIPIFTYEVLEEATNNFDASKELGDGGFGTVYHGKLRDGRDVAVKRLYENNYRRVEQFMNEIEILTRLRHKNLVTLYGCTSRRSRELILVYEYIPNGTVADHLHGDRAKAGGLPWSIRMSIALETAGALTYLHASDIIHRDVKTNNILLDNNFSVKVADFGLSRLFPTDATHVSTAPQGTPGYVDPEYHQCYQLTGKSDVYSFGVVLIELISSKPAVDISRHRHEINLATMAMNKIQNRALHELVDPDLNFESDSAVRRMVTGMAELAFRCLQYDREMRPTMDEALEILNAIGNEDYNVTKTEEVDTQSDQVGLLKNNKRPPTSPVTVTYPWSSEKTTPNTSS</sequence>
<keyword evidence="8 21" id="KW-0732">Signal</keyword>
<evidence type="ECO:0000313" key="24">
    <source>
        <dbReference type="RefSeq" id="XP_010279337.1"/>
    </source>
</evidence>
<keyword evidence="9 18" id="KW-0547">Nucleotide-binding</keyword>
<dbReference type="eggNOG" id="KOG1187">
    <property type="taxonomic scope" value="Eukaryota"/>
</dbReference>
<feature type="signal peptide" evidence="21">
    <location>
        <begin position="1"/>
        <end position="29"/>
    </location>
</feature>
<evidence type="ECO:0000256" key="2">
    <source>
        <dbReference type="ARBA" id="ARBA00012513"/>
    </source>
</evidence>
<evidence type="ECO:0000256" key="7">
    <source>
        <dbReference type="ARBA" id="ARBA00022692"/>
    </source>
</evidence>
<feature type="compositionally biased region" description="Polar residues" evidence="19">
    <location>
        <begin position="672"/>
        <end position="690"/>
    </location>
</feature>
<keyword evidence="10" id="KW-0418">Kinase</keyword>
<dbReference type="Gene3D" id="3.30.200.20">
    <property type="entry name" value="Phosphorylase Kinase, domain 1"/>
    <property type="match status" value="1"/>
</dbReference>
<evidence type="ECO:0000256" key="11">
    <source>
        <dbReference type="ARBA" id="ARBA00022840"/>
    </source>
</evidence>
<dbReference type="InterPro" id="IPR011009">
    <property type="entry name" value="Kinase-like_dom_sf"/>
</dbReference>
<dbReference type="InterPro" id="IPR032872">
    <property type="entry name" value="WAK_assoc_C"/>
</dbReference>
<dbReference type="GeneID" id="104613284"/>
<evidence type="ECO:0000256" key="20">
    <source>
        <dbReference type="SAM" id="Phobius"/>
    </source>
</evidence>
<dbReference type="PANTHER" id="PTHR46008:SF2">
    <property type="entry name" value="LEAF RUST 10 DISEASE-RESISTANCE LOCUS RECEPTOR-LIKE PROTEIN KINASE-LIKE 1.4"/>
    <property type="match status" value="1"/>
</dbReference>
<keyword evidence="5" id="KW-0597">Phosphoprotein</keyword>
<evidence type="ECO:0000256" key="12">
    <source>
        <dbReference type="ARBA" id="ARBA00022989"/>
    </source>
</evidence>
<feature type="domain" description="Protein kinase" evidence="22">
    <location>
        <begin position="364"/>
        <end position="639"/>
    </location>
</feature>
<dbReference type="GO" id="GO:0030247">
    <property type="term" value="F:polysaccharide binding"/>
    <property type="evidence" value="ECO:0007669"/>
    <property type="project" value="InterPro"/>
</dbReference>
<reference evidence="24" key="1">
    <citation type="submission" date="2025-08" db="UniProtKB">
        <authorList>
            <consortium name="RefSeq"/>
        </authorList>
    </citation>
    <scope>IDENTIFICATION</scope>
</reference>
<dbReference type="GO" id="GO:0005886">
    <property type="term" value="C:plasma membrane"/>
    <property type="evidence" value="ECO:0007669"/>
    <property type="project" value="UniProtKB-SubCell"/>
</dbReference>
<evidence type="ECO:0000256" key="5">
    <source>
        <dbReference type="ARBA" id="ARBA00022553"/>
    </source>
</evidence>
<evidence type="ECO:0000259" key="22">
    <source>
        <dbReference type="PROSITE" id="PS50011"/>
    </source>
</evidence>
<evidence type="ECO:0000256" key="21">
    <source>
        <dbReference type="SAM" id="SignalP"/>
    </source>
</evidence>
<gene>
    <name evidence="24" type="primary">LOC104613284</name>
</gene>
<keyword evidence="23" id="KW-1185">Reference proteome</keyword>
<dbReference type="AlphaFoldDB" id="A0A1U8BGN2"/>
<comment type="catalytic activity">
    <reaction evidence="17">
        <text>L-seryl-[protein] + ATP = O-phospho-L-seryl-[protein] + ADP + H(+)</text>
        <dbReference type="Rhea" id="RHEA:17989"/>
        <dbReference type="Rhea" id="RHEA-COMP:9863"/>
        <dbReference type="Rhea" id="RHEA-COMP:11604"/>
        <dbReference type="ChEBI" id="CHEBI:15378"/>
        <dbReference type="ChEBI" id="CHEBI:29999"/>
        <dbReference type="ChEBI" id="CHEBI:30616"/>
        <dbReference type="ChEBI" id="CHEBI:83421"/>
        <dbReference type="ChEBI" id="CHEBI:456216"/>
        <dbReference type="EC" id="2.7.11.1"/>
    </reaction>
</comment>
<dbReference type="InterPro" id="IPR000719">
    <property type="entry name" value="Prot_kinase_dom"/>
</dbReference>
<keyword evidence="3" id="KW-1003">Cell membrane</keyword>
<dbReference type="Gene3D" id="1.10.510.10">
    <property type="entry name" value="Transferase(Phosphotransferase) domain 1"/>
    <property type="match status" value="1"/>
</dbReference>
<dbReference type="Proteomes" id="UP000189703">
    <property type="component" value="Unplaced"/>
</dbReference>
<keyword evidence="13 20" id="KW-0472">Membrane</keyword>
<dbReference type="PROSITE" id="PS00107">
    <property type="entry name" value="PROTEIN_KINASE_ATP"/>
    <property type="match status" value="1"/>
</dbReference>
<dbReference type="Pfam" id="PF13947">
    <property type="entry name" value="GUB_WAK_bind"/>
    <property type="match status" value="1"/>
</dbReference>
<dbReference type="InterPro" id="IPR008271">
    <property type="entry name" value="Ser/Thr_kinase_AS"/>
</dbReference>
<feature type="binding site" evidence="18">
    <location>
        <position position="392"/>
    </location>
    <ligand>
        <name>ATP</name>
        <dbReference type="ChEBI" id="CHEBI:30616"/>
    </ligand>
</feature>
<evidence type="ECO:0000256" key="15">
    <source>
        <dbReference type="ARBA" id="ARBA00023180"/>
    </source>
</evidence>
<evidence type="ECO:0000256" key="8">
    <source>
        <dbReference type="ARBA" id="ARBA00022729"/>
    </source>
</evidence>
<evidence type="ECO:0000313" key="23">
    <source>
        <dbReference type="Proteomes" id="UP000189703"/>
    </source>
</evidence>
<keyword evidence="12 20" id="KW-1133">Transmembrane helix</keyword>
<accession>A0A1U8BGN2</accession>
<dbReference type="PANTHER" id="PTHR46008">
    <property type="entry name" value="LEAF RUST 10 DISEASE-RESISTANCE LOCUS RECEPTOR-LIKE PROTEIN KINASE-LIKE 1.4"/>
    <property type="match status" value="1"/>
</dbReference>
<comment type="subcellular location">
    <subcellularLocation>
        <location evidence="1">Cell membrane</location>
        <topology evidence="1">Single-pass type I membrane protein</topology>
    </subcellularLocation>
</comment>
<dbReference type="EC" id="2.7.11.1" evidence="2"/>
<keyword evidence="7 20" id="KW-0812">Transmembrane</keyword>
<dbReference type="GO" id="GO:0005524">
    <property type="term" value="F:ATP binding"/>
    <property type="evidence" value="ECO:0007669"/>
    <property type="project" value="UniProtKB-UniRule"/>
</dbReference>
<feature type="region of interest" description="Disordered" evidence="19">
    <location>
        <begin position="661"/>
        <end position="690"/>
    </location>
</feature>
<dbReference type="FunFam" id="1.10.510.10:FF:000161">
    <property type="entry name" value="Wall-associated receptor kinase-like 20"/>
    <property type="match status" value="1"/>
</dbReference>
<keyword evidence="4" id="KW-0723">Serine/threonine-protein kinase</keyword>
<evidence type="ECO:0000256" key="6">
    <source>
        <dbReference type="ARBA" id="ARBA00022679"/>
    </source>
</evidence>
<evidence type="ECO:0000256" key="14">
    <source>
        <dbReference type="ARBA" id="ARBA00023170"/>
    </source>
</evidence>
<dbReference type="GO" id="GO:0004674">
    <property type="term" value="F:protein serine/threonine kinase activity"/>
    <property type="evidence" value="ECO:0007669"/>
    <property type="project" value="UniProtKB-KW"/>
</dbReference>
<dbReference type="InParanoid" id="A0A1U8BGN2"/>
<keyword evidence="6" id="KW-0808">Transferase</keyword>
<dbReference type="RefSeq" id="XP_010279337.1">
    <property type="nucleotide sequence ID" value="XM_010281035.2"/>
</dbReference>
<dbReference type="KEGG" id="nnu:104613284"/>
<evidence type="ECO:0000256" key="9">
    <source>
        <dbReference type="ARBA" id="ARBA00022741"/>
    </source>
</evidence>
<dbReference type="Pfam" id="PF00069">
    <property type="entry name" value="Pkinase"/>
    <property type="match status" value="1"/>
</dbReference>
<dbReference type="FunFam" id="3.30.200.20:FF:000214">
    <property type="entry name" value="WAK1-OsWAK receptor-like cytoplasmic kinase (OsWAK-RLCK)"/>
    <property type="match status" value="1"/>
</dbReference>
<evidence type="ECO:0000256" key="4">
    <source>
        <dbReference type="ARBA" id="ARBA00022527"/>
    </source>
</evidence>
<organism evidence="23 24">
    <name type="scientific">Nelumbo nucifera</name>
    <name type="common">Sacred lotus</name>
    <dbReference type="NCBI Taxonomy" id="4432"/>
    <lineage>
        <taxon>Eukaryota</taxon>
        <taxon>Viridiplantae</taxon>
        <taxon>Streptophyta</taxon>
        <taxon>Embryophyta</taxon>
        <taxon>Tracheophyta</taxon>
        <taxon>Spermatophyta</taxon>
        <taxon>Magnoliopsida</taxon>
        <taxon>Proteales</taxon>
        <taxon>Nelumbonaceae</taxon>
        <taxon>Nelumbo</taxon>
    </lineage>
</organism>
<evidence type="ECO:0000256" key="10">
    <source>
        <dbReference type="ARBA" id="ARBA00022777"/>
    </source>
</evidence>
<keyword evidence="14" id="KW-0675">Receptor</keyword>
<keyword evidence="11 18" id="KW-0067">ATP-binding</keyword>
<evidence type="ECO:0000256" key="19">
    <source>
        <dbReference type="SAM" id="MobiDB-lite"/>
    </source>
</evidence>
<evidence type="ECO:0000256" key="1">
    <source>
        <dbReference type="ARBA" id="ARBA00004251"/>
    </source>
</evidence>
<dbReference type="InterPro" id="IPR025287">
    <property type="entry name" value="WAK_GUB"/>
</dbReference>
<feature type="transmembrane region" description="Helical" evidence="20">
    <location>
        <begin position="282"/>
        <end position="306"/>
    </location>
</feature>
<evidence type="ECO:0000256" key="3">
    <source>
        <dbReference type="ARBA" id="ARBA00022475"/>
    </source>
</evidence>
<dbReference type="PROSITE" id="PS00108">
    <property type="entry name" value="PROTEIN_KINASE_ST"/>
    <property type="match status" value="1"/>
</dbReference>
<dbReference type="SUPFAM" id="SSF56112">
    <property type="entry name" value="Protein kinase-like (PK-like)"/>
    <property type="match status" value="1"/>
</dbReference>
<dbReference type="CDD" id="cd14066">
    <property type="entry name" value="STKc_IRAK"/>
    <property type="match status" value="1"/>
</dbReference>
<evidence type="ECO:0000256" key="13">
    <source>
        <dbReference type="ARBA" id="ARBA00023136"/>
    </source>
</evidence>
<name>A0A1U8BGN2_NELNU</name>
<dbReference type="Pfam" id="PF14380">
    <property type="entry name" value="WAK_assoc"/>
    <property type="match status" value="1"/>
</dbReference>
<dbReference type="SMART" id="SM00220">
    <property type="entry name" value="S_TKc"/>
    <property type="match status" value="1"/>
</dbReference>
<dbReference type="OrthoDB" id="4062651at2759"/>
<evidence type="ECO:0000256" key="18">
    <source>
        <dbReference type="PROSITE-ProRule" id="PRU10141"/>
    </source>
</evidence>
<feature type="chain" id="PRO_5010573695" description="non-specific serine/threonine protein kinase" evidence="21">
    <location>
        <begin position="30"/>
        <end position="690"/>
    </location>
</feature>
<proteinExistence type="predicted"/>
<dbReference type="PROSITE" id="PS50011">
    <property type="entry name" value="PROTEIN_KINASE_DOM"/>
    <property type="match status" value="1"/>
</dbReference>
<dbReference type="FunCoup" id="A0A1U8BGN2">
    <property type="interactions" value="62"/>
</dbReference>
<comment type="catalytic activity">
    <reaction evidence="16">
        <text>L-threonyl-[protein] + ATP = O-phospho-L-threonyl-[protein] + ADP + H(+)</text>
        <dbReference type="Rhea" id="RHEA:46608"/>
        <dbReference type="Rhea" id="RHEA-COMP:11060"/>
        <dbReference type="Rhea" id="RHEA-COMP:11605"/>
        <dbReference type="ChEBI" id="CHEBI:15378"/>
        <dbReference type="ChEBI" id="CHEBI:30013"/>
        <dbReference type="ChEBI" id="CHEBI:30616"/>
        <dbReference type="ChEBI" id="CHEBI:61977"/>
        <dbReference type="ChEBI" id="CHEBI:456216"/>
        <dbReference type="EC" id="2.7.11.1"/>
    </reaction>
</comment>
<evidence type="ECO:0000256" key="17">
    <source>
        <dbReference type="ARBA" id="ARBA00048679"/>
    </source>
</evidence>
<keyword evidence="15" id="KW-0325">Glycoprotein</keyword>
<evidence type="ECO:0000256" key="16">
    <source>
        <dbReference type="ARBA" id="ARBA00047899"/>
    </source>
</evidence>
<protein>
    <recommendedName>
        <fullName evidence="2">non-specific serine/threonine protein kinase</fullName>
        <ecNumber evidence="2">2.7.11.1</ecNumber>
    </recommendedName>
</protein>
<dbReference type="InterPro" id="IPR017441">
    <property type="entry name" value="Protein_kinase_ATP_BS"/>
</dbReference>